<dbReference type="InterPro" id="IPR050312">
    <property type="entry name" value="IolE/XylAMocC-like"/>
</dbReference>
<dbReference type="PANTHER" id="PTHR12110">
    <property type="entry name" value="HYDROXYPYRUVATE ISOMERASE"/>
    <property type="match status" value="1"/>
</dbReference>
<evidence type="ECO:0000313" key="3">
    <source>
        <dbReference type="Proteomes" id="UP000505377"/>
    </source>
</evidence>
<protein>
    <submittedName>
        <fullName evidence="2">TIM barrel protein</fullName>
    </submittedName>
</protein>
<gene>
    <name evidence="2" type="ORF">HOP40_25490</name>
</gene>
<evidence type="ECO:0000259" key="1">
    <source>
        <dbReference type="Pfam" id="PF01261"/>
    </source>
</evidence>
<dbReference type="InterPro" id="IPR013022">
    <property type="entry name" value="Xyl_isomerase-like_TIM-brl"/>
</dbReference>
<dbReference type="EMBL" id="CP053564">
    <property type="protein sequence ID" value="QJY48719.1"/>
    <property type="molecule type" value="Genomic_DNA"/>
</dbReference>
<sequence length="289" mass="30922">MTRATDRIAGAPISWGVCEVPGWGHQLAPARVLAEMQEVGLAATEFGPEGFLPEDPVEVLARHDLQAIGGFTPLLLHVPGHDPVPEVEKLLETYAATGSDTLVLSAISGLDGYDTRPVLDEAGWRTLLGNLDRLAAVAAERDVRAVLHPHVGTMVENTDDVQRVLDGSSIALCLDTGHLLIGGTDPVALTRQAPERIAHTHVKDVDLGLAKQVQGGRLTYTEAVRAGMYRPVGHGDVDFGAIIDHLRAHGYGGWYVLEQDTILVEEPVGEGPLTDVRTSVDALRAMLAR</sequence>
<dbReference type="Pfam" id="PF01261">
    <property type="entry name" value="AP_endonuc_2"/>
    <property type="match status" value="1"/>
</dbReference>
<reference evidence="2 3" key="1">
    <citation type="submission" date="2020-05" db="EMBL/GenBank/DDBJ databases">
        <authorList>
            <person name="Mo P."/>
        </authorList>
    </citation>
    <scope>NUCLEOTIDE SEQUENCE [LARGE SCALE GENOMIC DNA]</scope>
    <source>
        <strain evidence="2 3">Gen01</strain>
    </source>
</reference>
<dbReference type="KEGG" id="pbro:HOP40_25490"/>
<dbReference type="SUPFAM" id="SSF51658">
    <property type="entry name" value="Xylose isomerase-like"/>
    <property type="match status" value="1"/>
</dbReference>
<dbReference type="Proteomes" id="UP000505377">
    <property type="component" value="Chromosome"/>
</dbReference>
<evidence type="ECO:0000313" key="2">
    <source>
        <dbReference type="EMBL" id="QJY48719.1"/>
    </source>
</evidence>
<feature type="domain" description="Xylose isomerase-like TIM barrel" evidence="1">
    <location>
        <begin position="86"/>
        <end position="271"/>
    </location>
</feature>
<name>A0A6M6JQN6_9PSEU</name>
<dbReference type="PANTHER" id="PTHR12110:SF41">
    <property type="entry name" value="INOSOSE DEHYDRATASE"/>
    <property type="match status" value="1"/>
</dbReference>
<keyword evidence="3" id="KW-1185">Reference proteome</keyword>
<accession>A0A6M6JQN6</accession>
<proteinExistence type="predicted"/>
<dbReference type="AlphaFoldDB" id="A0A6M6JQN6"/>
<dbReference type="RefSeq" id="WP_172162833.1">
    <property type="nucleotide sequence ID" value="NZ_CP053564.1"/>
</dbReference>
<organism evidence="2 3">
    <name type="scientific">Pseudonocardia broussonetiae</name>
    <dbReference type="NCBI Taxonomy" id="2736640"/>
    <lineage>
        <taxon>Bacteria</taxon>
        <taxon>Bacillati</taxon>
        <taxon>Actinomycetota</taxon>
        <taxon>Actinomycetes</taxon>
        <taxon>Pseudonocardiales</taxon>
        <taxon>Pseudonocardiaceae</taxon>
        <taxon>Pseudonocardia</taxon>
    </lineage>
</organism>
<dbReference type="Gene3D" id="3.20.20.150">
    <property type="entry name" value="Divalent-metal-dependent TIM barrel enzymes"/>
    <property type="match status" value="1"/>
</dbReference>
<dbReference type="InterPro" id="IPR036237">
    <property type="entry name" value="Xyl_isomerase-like_sf"/>
</dbReference>